<dbReference type="GO" id="GO:0005737">
    <property type="term" value="C:cytoplasm"/>
    <property type="evidence" value="ECO:0007669"/>
    <property type="project" value="UniProtKB-SubCell"/>
</dbReference>
<evidence type="ECO:0000256" key="6">
    <source>
        <dbReference type="ARBA" id="ARBA00022777"/>
    </source>
</evidence>
<evidence type="ECO:0000256" key="2">
    <source>
        <dbReference type="ARBA" id="ARBA00022490"/>
    </source>
</evidence>
<evidence type="ECO:0000313" key="11">
    <source>
        <dbReference type="EMBL" id="KAJ3649893.1"/>
    </source>
</evidence>
<dbReference type="Pfam" id="PF18396">
    <property type="entry name" value="TBK1_ULD"/>
    <property type="match status" value="1"/>
</dbReference>
<dbReference type="SUPFAM" id="SSF54236">
    <property type="entry name" value="Ubiquitin-like"/>
    <property type="match status" value="1"/>
</dbReference>
<dbReference type="Proteomes" id="UP001168821">
    <property type="component" value="Unassembled WGS sequence"/>
</dbReference>
<feature type="binding site" evidence="8">
    <location>
        <position position="54"/>
    </location>
    <ligand>
        <name>ATP</name>
        <dbReference type="ChEBI" id="CHEBI:30616"/>
    </ligand>
</feature>
<dbReference type="InterPro" id="IPR000719">
    <property type="entry name" value="Prot_kinase_dom"/>
</dbReference>
<keyword evidence="2" id="KW-0963">Cytoplasm</keyword>
<keyword evidence="3" id="KW-0723">Serine/threonine-protein kinase</keyword>
<comment type="caution">
    <text evidence="11">The sequence shown here is derived from an EMBL/GenBank/DDBJ whole genome shotgun (WGS) entry which is preliminary data.</text>
</comment>
<dbReference type="PROSITE" id="PS50011">
    <property type="entry name" value="PROTEIN_KINASE_DOM"/>
    <property type="match status" value="1"/>
</dbReference>
<name>A0AA38I5I6_9CUCU</name>
<keyword evidence="9" id="KW-0175">Coiled coil</keyword>
<keyword evidence="5 8" id="KW-0547">Nucleotide-binding</keyword>
<dbReference type="GO" id="GO:0005524">
    <property type="term" value="F:ATP binding"/>
    <property type="evidence" value="ECO:0007669"/>
    <property type="project" value="UniProtKB-UniRule"/>
</dbReference>
<protein>
    <recommendedName>
        <fullName evidence="10">Protein kinase domain-containing protein</fullName>
    </recommendedName>
</protein>
<gene>
    <name evidence="11" type="ORF">Zmor_021610</name>
</gene>
<dbReference type="AlphaFoldDB" id="A0AA38I5I6"/>
<feature type="coiled-coil region" evidence="9">
    <location>
        <begin position="617"/>
        <end position="644"/>
    </location>
</feature>
<keyword evidence="7 8" id="KW-0067">ATP-binding</keyword>
<proteinExistence type="predicted"/>
<evidence type="ECO:0000256" key="5">
    <source>
        <dbReference type="ARBA" id="ARBA00022741"/>
    </source>
</evidence>
<organism evidence="11 12">
    <name type="scientific">Zophobas morio</name>
    <dbReference type="NCBI Taxonomy" id="2755281"/>
    <lineage>
        <taxon>Eukaryota</taxon>
        <taxon>Metazoa</taxon>
        <taxon>Ecdysozoa</taxon>
        <taxon>Arthropoda</taxon>
        <taxon>Hexapoda</taxon>
        <taxon>Insecta</taxon>
        <taxon>Pterygota</taxon>
        <taxon>Neoptera</taxon>
        <taxon>Endopterygota</taxon>
        <taxon>Coleoptera</taxon>
        <taxon>Polyphaga</taxon>
        <taxon>Cucujiformia</taxon>
        <taxon>Tenebrionidae</taxon>
        <taxon>Zophobas</taxon>
    </lineage>
</organism>
<evidence type="ECO:0000256" key="7">
    <source>
        <dbReference type="ARBA" id="ARBA00022840"/>
    </source>
</evidence>
<evidence type="ECO:0000313" key="12">
    <source>
        <dbReference type="Proteomes" id="UP001168821"/>
    </source>
</evidence>
<reference evidence="11" key="1">
    <citation type="journal article" date="2023" name="G3 (Bethesda)">
        <title>Whole genome assemblies of Zophobas morio and Tenebrio molitor.</title>
        <authorList>
            <person name="Kaur S."/>
            <person name="Stinson S.A."/>
            <person name="diCenzo G.C."/>
        </authorList>
    </citation>
    <scope>NUCLEOTIDE SEQUENCE</scope>
    <source>
        <strain evidence="11">QUZm001</strain>
    </source>
</reference>
<dbReference type="InterPro" id="IPR029071">
    <property type="entry name" value="Ubiquitin-like_domsf"/>
</dbReference>
<feature type="domain" description="Protein kinase" evidence="10">
    <location>
        <begin position="25"/>
        <end position="315"/>
    </location>
</feature>
<dbReference type="InterPro" id="IPR011009">
    <property type="entry name" value="Kinase-like_dom_sf"/>
</dbReference>
<evidence type="ECO:0000256" key="8">
    <source>
        <dbReference type="PROSITE-ProRule" id="PRU10141"/>
    </source>
</evidence>
<dbReference type="SMART" id="SM00220">
    <property type="entry name" value="S_TKc"/>
    <property type="match status" value="1"/>
</dbReference>
<evidence type="ECO:0000256" key="1">
    <source>
        <dbReference type="ARBA" id="ARBA00004496"/>
    </source>
</evidence>
<evidence type="ECO:0000256" key="4">
    <source>
        <dbReference type="ARBA" id="ARBA00022679"/>
    </source>
</evidence>
<dbReference type="InterPro" id="IPR051180">
    <property type="entry name" value="IKK"/>
</dbReference>
<dbReference type="FunFam" id="1.10.510.10:FF:000100">
    <property type="entry name" value="inhibitor of nuclear factor kappa-B kinase subunit epsilon"/>
    <property type="match status" value="1"/>
</dbReference>
<evidence type="ECO:0000259" key="10">
    <source>
        <dbReference type="PROSITE" id="PS50011"/>
    </source>
</evidence>
<dbReference type="EMBL" id="JALNTZ010000006">
    <property type="protein sequence ID" value="KAJ3649893.1"/>
    <property type="molecule type" value="Genomic_DNA"/>
</dbReference>
<dbReference type="PANTHER" id="PTHR22969">
    <property type="entry name" value="IKB KINASE"/>
    <property type="match status" value="1"/>
</dbReference>
<accession>A0AA38I5I6</accession>
<dbReference type="PANTHER" id="PTHR22969:SF15">
    <property type="entry name" value="FI05319P"/>
    <property type="match status" value="1"/>
</dbReference>
<dbReference type="PROSITE" id="PS00107">
    <property type="entry name" value="PROTEIN_KINASE_ATP"/>
    <property type="match status" value="1"/>
</dbReference>
<keyword evidence="12" id="KW-1185">Reference proteome</keyword>
<keyword evidence="6" id="KW-0418">Kinase</keyword>
<sequence length="705" mass="82522">MVVFDNLVTSAMSEGFTESETYIWNTDNDYLGEGTFGKVYLGVHKRTGDKVAVKTFRCYPREVPKETKMLQSLKHQYIIQFHAIETEKNTENKVMVMELCNGGSLMNFLNEPENACGLLDSEFLLVFEHLSGGLEYLKKHNVIHRDVKPDNIMRHVFADGRVIYKLADFGTARELPEGQNFYSLHGTEPYLNPQLFKVCFFKDAEFRREFGANTDLWSIGVTLYQIATGTLPFMVQDRQVMLAIYNEMLQTQGIISAVQQRNSEEVVFQKKLPQTSRLSEGLKSLITPIIAGLFEQETNKQWSFTQYYERVLELLSRKVMSVFYVNKMQILKIYVKPDDTFNDFKAYVCQQSEVSEENQVFLYKQHLIVSSFDEFHSVGSECIYLFDRTATKVEYMSNTQLIYENVSSFPSKFRADSDCDDWRLAFVACRDLCVCKNLMDYQSTVYKHFTAFMNDFHAYCKEEQNEQRKMYDILLDKNCSINSRVKILVKLQDLSHSPDEEFTEKFKTVTDNFKEQAGKIFDDLADSRPETEVDTKHDSYLSIVVKELSDMKSMTKNLYNLKVYNKKEYEYEKIKIIRCVRTIMEILTDKIHPDFEAYVDDAKRWYKKEFFGQVRSLSVLKKHINRYRRDLNDFEADVDTRSNEKLEAISKTKQPTMDTHKLFGMLEQYKRNNCDMKSLIEENIQLAEKIGEFFLSLDTNMSTDL</sequence>
<dbReference type="GO" id="GO:0004674">
    <property type="term" value="F:protein serine/threonine kinase activity"/>
    <property type="evidence" value="ECO:0007669"/>
    <property type="project" value="UniProtKB-KW"/>
</dbReference>
<dbReference type="InterPro" id="IPR041087">
    <property type="entry name" value="TBK1_ULD"/>
</dbReference>
<dbReference type="Gene3D" id="3.10.20.90">
    <property type="entry name" value="Phosphatidylinositol 3-kinase Catalytic Subunit, Chain A, domain 1"/>
    <property type="match status" value="1"/>
</dbReference>
<comment type="subcellular location">
    <subcellularLocation>
        <location evidence="1">Cytoplasm</location>
    </subcellularLocation>
</comment>
<dbReference type="Gene3D" id="1.10.510.10">
    <property type="entry name" value="Transferase(Phosphotransferase) domain 1"/>
    <property type="match status" value="1"/>
</dbReference>
<keyword evidence="4" id="KW-0808">Transferase</keyword>
<evidence type="ECO:0000256" key="3">
    <source>
        <dbReference type="ARBA" id="ARBA00022527"/>
    </source>
</evidence>
<dbReference type="SUPFAM" id="SSF56112">
    <property type="entry name" value="Protein kinase-like (PK-like)"/>
    <property type="match status" value="1"/>
</dbReference>
<dbReference type="Gene3D" id="3.30.200.20">
    <property type="entry name" value="Phosphorylase Kinase, domain 1"/>
    <property type="match status" value="1"/>
</dbReference>
<dbReference type="InterPro" id="IPR017441">
    <property type="entry name" value="Protein_kinase_ATP_BS"/>
</dbReference>
<evidence type="ECO:0000256" key="9">
    <source>
        <dbReference type="SAM" id="Coils"/>
    </source>
</evidence>
<dbReference type="Pfam" id="PF00069">
    <property type="entry name" value="Pkinase"/>
    <property type="match status" value="1"/>
</dbReference>